<dbReference type="InterPro" id="IPR016055">
    <property type="entry name" value="A-D-PHexomutase_a/b/a-I/II/III"/>
</dbReference>
<evidence type="ECO:0000256" key="5">
    <source>
        <dbReference type="ARBA" id="ARBA00022842"/>
    </source>
</evidence>
<sequence length="448" mass="50539">MDSRSCFGAYDIRGTYPNQVNENMAYRIGRFLPALLQGKKIALGHDMRLSGQSLNEYLARGLQESGCSVYDIGLCGTEMVYFAVPYLDLDGGIMITASHNPKEYNGMKFVKRESVPLERELFRELERQVREDELHICKEQGTYHQRDIMTAYVEKLLSYVDISVLKPYKIVVNAGNGMAGQVIDAIEKRLPFELVKVDCNPDGTFPRGVPNPLLSENQIATAKAVIEHRAHFGVAWDGDFDRCFIYDERGRFIDACYIVGFLAEAFLGEEKGAGIVYDNRVIYNIEDIIALNGGTPLISKGGHVIFKARMRETGAIYGGEMSGHHYFRNFYYCDSGMIPWLMVAELLSKSGKKLSELLDERMEKFPVSGEKNIKTGNSMKILDRIEALYEKQGSVSKIDGLSVNMKNWRFNLRASNTEPLLRLNVESCGDKKKCLKKCCSIIKEISLL</sequence>
<comment type="similarity">
    <text evidence="2 7">Belongs to the phosphohexose mutase family.</text>
</comment>
<comment type="caution">
    <text evidence="12">The sequence shown here is derived from an EMBL/GenBank/DDBJ whole genome shotgun (WGS) entry which is preliminary data.</text>
</comment>
<evidence type="ECO:0000256" key="3">
    <source>
        <dbReference type="ARBA" id="ARBA00022553"/>
    </source>
</evidence>
<dbReference type="PRINTS" id="PR00509">
    <property type="entry name" value="PGMPMM"/>
</dbReference>
<protein>
    <submittedName>
        <fullName evidence="12">Phosphomannomutase/phosphoglucomutase</fullName>
    </submittedName>
</protein>
<dbReference type="PANTHER" id="PTHR43771:SF1">
    <property type="entry name" value="PHOSPHOMANNOMUTASE"/>
    <property type="match status" value="1"/>
</dbReference>
<feature type="domain" description="Alpha-D-phosphohexomutase alpha/beta/alpha" evidence="9">
    <location>
        <begin position="6"/>
        <end position="133"/>
    </location>
</feature>
<dbReference type="InterPro" id="IPR005843">
    <property type="entry name" value="A-D-PHexomutase_C"/>
</dbReference>
<dbReference type="SUPFAM" id="SSF55957">
    <property type="entry name" value="Phosphoglucomutase, C-terminal domain"/>
    <property type="match status" value="1"/>
</dbReference>
<organism evidence="12 13">
    <name type="scientific">Selenomonas ruminantium</name>
    <dbReference type="NCBI Taxonomy" id="971"/>
    <lineage>
        <taxon>Bacteria</taxon>
        <taxon>Bacillati</taxon>
        <taxon>Bacillota</taxon>
        <taxon>Negativicutes</taxon>
        <taxon>Selenomonadales</taxon>
        <taxon>Selenomonadaceae</taxon>
        <taxon>Selenomonas</taxon>
    </lineage>
</organism>
<proteinExistence type="inferred from homology"/>
<feature type="domain" description="Alpha-D-phosphohexomutase alpha/beta/alpha" evidence="10">
    <location>
        <begin position="151"/>
        <end position="250"/>
    </location>
</feature>
<dbReference type="AlphaFoldDB" id="A0A927WKP2"/>
<evidence type="ECO:0000256" key="7">
    <source>
        <dbReference type="RuleBase" id="RU004326"/>
    </source>
</evidence>
<evidence type="ECO:0000256" key="2">
    <source>
        <dbReference type="ARBA" id="ARBA00010231"/>
    </source>
</evidence>
<dbReference type="CDD" id="cd03089">
    <property type="entry name" value="PMM_PGM"/>
    <property type="match status" value="1"/>
</dbReference>
<dbReference type="InterPro" id="IPR016066">
    <property type="entry name" value="A-D-PHexomutase_CS"/>
</dbReference>
<feature type="domain" description="Alpha-D-phosphohexomutase alpha/beta/alpha" evidence="11">
    <location>
        <begin position="258"/>
        <end position="365"/>
    </location>
</feature>
<evidence type="ECO:0000259" key="10">
    <source>
        <dbReference type="Pfam" id="PF02879"/>
    </source>
</evidence>
<dbReference type="GO" id="GO:0005975">
    <property type="term" value="P:carbohydrate metabolic process"/>
    <property type="evidence" value="ECO:0007669"/>
    <property type="project" value="InterPro"/>
</dbReference>
<dbReference type="Proteomes" id="UP000761380">
    <property type="component" value="Unassembled WGS sequence"/>
</dbReference>
<name>A0A927WKP2_SELRU</name>
<dbReference type="InterPro" id="IPR005845">
    <property type="entry name" value="A-D-PHexomutase_a/b/a-II"/>
</dbReference>
<dbReference type="PROSITE" id="PS00710">
    <property type="entry name" value="PGM_PMM"/>
    <property type="match status" value="1"/>
</dbReference>
<dbReference type="Pfam" id="PF02879">
    <property type="entry name" value="PGM_PMM_II"/>
    <property type="match status" value="1"/>
</dbReference>
<dbReference type="Gene3D" id="3.40.120.10">
    <property type="entry name" value="Alpha-D-Glucose-1,6-Bisphosphate, subunit A, domain 3"/>
    <property type="match status" value="3"/>
</dbReference>
<evidence type="ECO:0000256" key="1">
    <source>
        <dbReference type="ARBA" id="ARBA00001946"/>
    </source>
</evidence>
<dbReference type="InterPro" id="IPR005846">
    <property type="entry name" value="A-D-PHexomutase_a/b/a-III"/>
</dbReference>
<dbReference type="PANTHER" id="PTHR43771">
    <property type="entry name" value="PHOSPHOMANNOMUTASE"/>
    <property type="match status" value="1"/>
</dbReference>
<dbReference type="Gene3D" id="3.30.310.50">
    <property type="entry name" value="Alpha-D-phosphohexomutase, C-terminal domain"/>
    <property type="match status" value="1"/>
</dbReference>
<keyword evidence="5 7" id="KW-0460">Magnesium</keyword>
<reference evidence="12" key="1">
    <citation type="submission" date="2019-04" db="EMBL/GenBank/DDBJ databases">
        <title>Evolution of Biomass-Degrading Anaerobic Consortia Revealed by Metagenomics.</title>
        <authorList>
            <person name="Peng X."/>
        </authorList>
    </citation>
    <scope>NUCLEOTIDE SEQUENCE</scope>
    <source>
        <strain evidence="12">SIG240</strain>
    </source>
</reference>
<dbReference type="Pfam" id="PF00408">
    <property type="entry name" value="PGM_PMM_IV"/>
    <property type="match status" value="1"/>
</dbReference>
<accession>A0A927WKP2</accession>
<evidence type="ECO:0000313" key="13">
    <source>
        <dbReference type="Proteomes" id="UP000761380"/>
    </source>
</evidence>
<keyword evidence="6" id="KW-0413">Isomerase</keyword>
<evidence type="ECO:0000256" key="6">
    <source>
        <dbReference type="ARBA" id="ARBA00023235"/>
    </source>
</evidence>
<dbReference type="SUPFAM" id="SSF53738">
    <property type="entry name" value="Phosphoglucomutase, first 3 domains"/>
    <property type="match status" value="3"/>
</dbReference>
<dbReference type="InterPro" id="IPR005841">
    <property type="entry name" value="Alpha-D-phosphohexomutase_SF"/>
</dbReference>
<evidence type="ECO:0000259" key="11">
    <source>
        <dbReference type="Pfam" id="PF02880"/>
    </source>
</evidence>
<comment type="cofactor">
    <cofactor evidence="1">
        <name>Mg(2+)</name>
        <dbReference type="ChEBI" id="CHEBI:18420"/>
    </cofactor>
</comment>
<evidence type="ECO:0000259" key="9">
    <source>
        <dbReference type="Pfam" id="PF02878"/>
    </source>
</evidence>
<keyword evidence="4 7" id="KW-0479">Metal-binding</keyword>
<dbReference type="InterPro" id="IPR005844">
    <property type="entry name" value="A-D-PHexomutase_a/b/a-I"/>
</dbReference>
<dbReference type="Pfam" id="PF02880">
    <property type="entry name" value="PGM_PMM_III"/>
    <property type="match status" value="1"/>
</dbReference>
<evidence type="ECO:0000313" key="12">
    <source>
        <dbReference type="EMBL" id="MBE6091635.1"/>
    </source>
</evidence>
<dbReference type="Pfam" id="PF02878">
    <property type="entry name" value="PGM_PMM_I"/>
    <property type="match status" value="1"/>
</dbReference>
<dbReference type="InterPro" id="IPR036900">
    <property type="entry name" value="A-D-PHexomutase_C_sf"/>
</dbReference>
<dbReference type="GO" id="GO:0000287">
    <property type="term" value="F:magnesium ion binding"/>
    <property type="evidence" value="ECO:0007669"/>
    <property type="project" value="InterPro"/>
</dbReference>
<feature type="domain" description="Alpha-D-phosphohexomutase C-terminal" evidence="8">
    <location>
        <begin position="370"/>
        <end position="432"/>
    </location>
</feature>
<evidence type="ECO:0000259" key="8">
    <source>
        <dbReference type="Pfam" id="PF00408"/>
    </source>
</evidence>
<evidence type="ECO:0000256" key="4">
    <source>
        <dbReference type="ARBA" id="ARBA00022723"/>
    </source>
</evidence>
<dbReference type="EMBL" id="SVBY01000002">
    <property type="protein sequence ID" value="MBE6091635.1"/>
    <property type="molecule type" value="Genomic_DNA"/>
</dbReference>
<dbReference type="GO" id="GO:0016868">
    <property type="term" value="F:intramolecular phosphotransferase activity"/>
    <property type="evidence" value="ECO:0007669"/>
    <property type="project" value="InterPro"/>
</dbReference>
<gene>
    <name evidence="12" type="ORF">E7201_00425</name>
</gene>
<keyword evidence="3" id="KW-0597">Phosphoprotein</keyword>